<evidence type="ECO:0000256" key="5">
    <source>
        <dbReference type="ARBA" id="ARBA00022685"/>
    </source>
</evidence>
<dbReference type="SMART" id="SM00241">
    <property type="entry name" value="ZP"/>
    <property type="match status" value="1"/>
</dbReference>
<dbReference type="InterPro" id="IPR051148">
    <property type="entry name" value="Zona_Pellucida_Domain_gp"/>
</dbReference>
<dbReference type="Pfam" id="PF23740">
    <property type="entry name" value="Ig_ZP2_3rd"/>
    <property type="match status" value="1"/>
</dbReference>
<keyword evidence="7 13" id="KW-1133">Transmembrane helix</keyword>
<evidence type="ECO:0000256" key="10">
    <source>
        <dbReference type="ARBA" id="ARBA00023180"/>
    </source>
</evidence>
<name>A0ABM3ZKZ7_PANGU</name>
<feature type="transmembrane region" description="Helical" evidence="13">
    <location>
        <begin position="636"/>
        <end position="660"/>
    </location>
</feature>
<dbReference type="InterPro" id="IPR042235">
    <property type="entry name" value="ZP-C_dom"/>
</dbReference>
<keyword evidence="5" id="KW-0165">Cleavage on pair of basic residues</keyword>
<dbReference type="PANTHER" id="PTHR23343:SF4">
    <property type="entry name" value="ZONA PELLUCIDA SPERM-BINDING PROTEIN 2"/>
    <property type="match status" value="1"/>
</dbReference>
<keyword evidence="4" id="KW-0272">Extracellular matrix</keyword>
<evidence type="ECO:0000256" key="3">
    <source>
        <dbReference type="ARBA" id="ARBA00022525"/>
    </source>
</evidence>
<keyword evidence="14" id="KW-0732">Signal</keyword>
<evidence type="ECO:0000256" key="4">
    <source>
        <dbReference type="ARBA" id="ARBA00022530"/>
    </source>
</evidence>
<feature type="signal peptide" evidence="14">
    <location>
        <begin position="1"/>
        <end position="28"/>
    </location>
</feature>
<evidence type="ECO:0000256" key="12">
    <source>
        <dbReference type="ARBA" id="ARBA00024183"/>
    </source>
</evidence>
<comment type="subcellular location">
    <subcellularLocation>
        <location evidence="1">Cell membrane</location>
        <topology evidence="1">Single-pass type I membrane protein</topology>
    </subcellularLocation>
    <subcellularLocation>
        <location evidence="12">Zona pellucida</location>
    </subcellularLocation>
</comment>
<evidence type="ECO:0000256" key="2">
    <source>
        <dbReference type="ARBA" id="ARBA00022475"/>
    </source>
</evidence>
<evidence type="ECO:0000256" key="13">
    <source>
        <dbReference type="SAM" id="Phobius"/>
    </source>
</evidence>
<dbReference type="GeneID" id="117678107"/>
<keyword evidence="8 13" id="KW-0472">Membrane</keyword>
<keyword evidence="3" id="KW-0964">Secreted</keyword>
<evidence type="ECO:0000259" key="15">
    <source>
        <dbReference type="PROSITE" id="PS51034"/>
    </source>
</evidence>
<reference evidence="17" key="1">
    <citation type="submission" date="2025-08" db="UniProtKB">
        <authorList>
            <consortium name="RefSeq"/>
        </authorList>
    </citation>
    <scope>IDENTIFICATION</scope>
    <source>
        <tissue evidence="17">Blood</tissue>
    </source>
</reference>
<feature type="domain" description="ZP" evidence="15">
    <location>
        <begin position="368"/>
        <end position="635"/>
    </location>
</feature>
<keyword evidence="16" id="KW-1185">Reference proteome</keyword>
<dbReference type="InterPro" id="IPR048290">
    <property type="entry name" value="ZP_chr"/>
</dbReference>
<evidence type="ECO:0000313" key="17">
    <source>
        <dbReference type="RefSeq" id="XP_060549041.1"/>
    </source>
</evidence>
<dbReference type="Proteomes" id="UP001652622">
    <property type="component" value="Unplaced"/>
</dbReference>
<evidence type="ECO:0000256" key="6">
    <source>
        <dbReference type="ARBA" id="ARBA00022692"/>
    </source>
</evidence>
<dbReference type="Gene3D" id="2.60.40.3210">
    <property type="entry name" value="Zona pellucida, ZP-N domain"/>
    <property type="match status" value="1"/>
</dbReference>
<dbReference type="PRINTS" id="PR00023">
    <property type="entry name" value="ZPELLUCIDA"/>
</dbReference>
<dbReference type="InterPro" id="IPR057636">
    <property type="entry name" value="Ig_ZP2_3rd"/>
</dbReference>
<dbReference type="RefSeq" id="XP_060549041.1">
    <property type="nucleotide sequence ID" value="XM_060693058.1"/>
</dbReference>
<gene>
    <name evidence="17" type="primary">ZP2</name>
</gene>
<dbReference type="Pfam" id="PF23344">
    <property type="entry name" value="ZP-N"/>
    <property type="match status" value="1"/>
</dbReference>
<dbReference type="InterPro" id="IPR001507">
    <property type="entry name" value="ZP_dom"/>
</dbReference>
<dbReference type="PROSITE" id="PS51034">
    <property type="entry name" value="ZP_2"/>
    <property type="match status" value="1"/>
</dbReference>
<evidence type="ECO:0000256" key="1">
    <source>
        <dbReference type="ARBA" id="ARBA00004251"/>
    </source>
</evidence>
<evidence type="ECO:0000256" key="9">
    <source>
        <dbReference type="ARBA" id="ARBA00023157"/>
    </source>
</evidence>
<proteinExistence type="predicted"/>
<keyword evidence="11" id="KW-0278">Fertilization</keyword>
<dbReference type="Pfam" id="PF23738">
    <property type="entry name" value="Ig_ZP2_N"/>
    <property type="match status" value="1"/>
</dbReference>
<organism evidence="16 17">
    <name type="scientific">Pantherophis guttatus</name>
    <name type="common">Corn snake</name>
    <name type="synonym">Elaphe guttata</name>
    <dbReference type="NCBI Taxonomy" id="94885"/>
    <lineage>
        <taxon>Eukaryota</taxon>
        <taxon>Metazoa</taxon>
        <taxon>Chordata</taxon>
        <taxon>Craniata</taxon>
        <taxon>Vertebrata</taxon>
        <taxon>Euteleostomi</taxon>
        <taxon>Lepidosauria</taxon>
        <taxon>Squamata</taxon>
        <taxon>Bifurcata</taxon>
        <taxon>Unidentata</taxon>
        <taxon>Episquamata</taxon>
        <taxon>Toxicofera</taxon>
        <taxon>Serpentes</taxon>
        <taxon>Colubroidea</taxon>
        <taxon>Colubridae</taxon>
        <taxon>Colubrinae</taxon>
        <taxon>Pantherophis</taxon>
    </lineage>
</organism>
<dbReference type="Pfam" id="PF00100">
    <property type="entry name" value="Zona_pellucida"/>
    <property type="match status" value="1"/>
</dbReference>
<dbReference type="InterPro" id="IPR057637">
    <property type="entry name" value="Ig_ZP2_1st"/>
</dbReference>
<evidence type="ECO:0000313" key="16">
    <source>
        <dbReference type="Proteomes" id="UP001652622"/>
    </source>
</evidence>
<keyword evidence="10" id="KW-0325">Glycoprotein</keyword>
<dbReference type="InterPro" id="IPR055356">
    <property type="entry name" value="ZP-N"/>
</dbReference>
<dbReference type="InterPro" id="IPR057638">
    <property type="entry name" value="Ig_ZP2_2nd"/>
</dbReference>
<evidence type="ECO:0000256" key="8">
    <source>
        <dbReference type="ARBA" id="ARBA00023136"/>
    </source>
</evidence>
<dbReference type="InterPro" id="IPR055355">
    <property type="entry name" value="ZP-C"/>
</dbReference>
<protein>
    <submittedName>
        <fullName evidence="17">Zona pellucida sperm-binding protein 2</fullName>
    </submittedName>
</protein>
<evidence type="ECO:0000256" key="14">
    <source>
        <dbReference type="SAM" id="SignalP"/>
    </source>
</evidence>
<evidence type="ECO:0000256" key="11">
    <source>
        <dbReference type="ARBA" id="ARBA00023279"/>
    </source>
</evidence>
<dbReference type="Gene3D" id="2.60.40.4100">
    <property type="entry name" value="Zona pellucida, ZP-C domain"/>
    <property type="match status" value="1"/>
</dbReference>
<keyword evidence="9" id="KW-1015">Disulfide bond</keyword>
<keyword evidence="6 13" id="KW-0812">Transmembrane</keyword>
<sequence length="670" mass="75639">MGLPVGWARCNAWLFLGYFLSSIFTSGALDFPGTVSCHDDPWRIWLPKEVANLSSWDIDILDGSGDDMEDCRYQIDYGKQVLMVGHQNCTEMEDNKPRLRFRLQFNDTEGVLRPQNETYSVDCDTIQADEAFSDNGFASATTNCTKNVMAVTFPRLIPSFRDELTAGRPGMGPEMASLMEWIVSIEDNGRIHHLSLRQAIQQGYTFFSDASDIIIQVPFNARGVAVYKEGDHVLYTVAIKLTYGPPEQRLTLESRMICAPGPAICNSTHMMVILPAFPGKLTDVSLNEKNIPVHQLQANGIGVDTRKGVKLYIPKRILNTRAYRDHDCSGFQLYVESLTLNFDYRGEIATMVSYPECPCEQNAPIVTICTQDGHMDFEIASSSTKPDLNLDTLRLRDPTCGPVYWSASKDRVHFRVPLNGCGTTVKVVGEKMVYENEVSSIWPDQPPRWISRDSDFRLTVVCSYESADTSLNVRINTFPPPAPAINQGPLSLLLLIYPDQFYSVPYTDDQYPLVKYLREPIFLEVQVLNRNDPNIHLMLENCWATLSLEPTSLPHWNIVVDGQDGETEESEFWEMKSHRTKKWLFGLSSLMATKHYFLLSEETTEKTAVVTLPHAVILVPEEQFKMQGQQKLSIKVWIAVSSISVFALLTTIVVVLVLLFRRRKGSGLIN</sequence>
<evidence type="ECO:0000256" key="7">
    <source>
        <dbReference type="ARBA" id="ARBA00022989"/>
    </source>
</evidence>
<keyword evidence="2" id="KW-1003">Cell membrane</keyword>
<dbReference type="PANTHER" id="PTHR23343">
    <property type="entry name" value="ZONA PELLUCIDA SPERM-BINDING PROTEIN"/>
    <property type="match status" value="1"/>
</dbReference>
<accession>A0ABM3ZKZ7</accession>
<dbReference type="Pfam" id="PF23736">
    <property type="entry name" value="Ig_ZP2"/>
    <property type="match status" value="1"/>
</dbReference>
<feature type="chain" id="PRO_5046215205" evidence="14">
    <location>
        <begin position="29"/>
        <end position="670"/>
    </location>
</feature>